<sequence>MKQTNLIATLVLSAVFISVAANSNEPSSSNLNPYLGEQPPGLTPKPFAPGKVTTKHYELTGLFSHDMSSFYLIRNGGPYTAPTLTRYRNEKGQWHEEVVSKRVGTPFISPDGQTMYLSSRYKTKIGDKWSEIKKLPAPFGTLPTMRLTVSAKGTFFFDEFKKDFTGDIRYARLIEGKYEAPKLLSKNINAGKSFHPFIAPDESYLIFDATRAEGFGGSDLYISFKSADGSWGDPINMGDKINTPAWEALANVTPDGKYLFFNRNMNTGNYDNVDIFWVDAQIIKNLKSQQ</sequence>
<evidence type="ECO:0000313" key="2">
    <source>
        <dbReference type="EMBL" id="MDK2598269.1"/>
    </source>
</evidence>
<dbReference type="RefSeq" id="WP_284138728.1">
    <property type="nucleotide sequence ID" value="NZ_JASJUT010000016.1"/>
</dbReference>
<dbReference type="SUPFAM" id="SSF82171">
    <property type="entry name" value="DPP6 N-terminal domain-like"/>
    <property type="match status" value="1"/>
</dbReference>
<name>A0ABT7ET80_9GAMM</name>
<dbReference type="Pfam" id="PF07676">
    <property type="entry name" value="PD40"/>
    <property type="match status" value="2"/>
</dbReference>
<evidence type="ECO:0000256" key="1">
    <source>
        <dbReference type="SAM" id="SignalP"/>
    </source>
</evidence>
<feature type="signal peptide" evidence="1">
    <location>
        <begin position="1"/>
        <end position="20"/>
    </location>
</feature>
<organism evidence="2 3">
    <name type="scientific">Pseudoalteromonas obscura</name>
    <dbReference type="NCBI Taxonomy" id="3048491"/>
    <lineage>
        <taxon>Bacteria</taxon>
        <taxon>Pseudomonadati</taxon>
        <taxon>Pseudomonadota</taxon>
        <taxon>Gammaproteobacteria</taxon>
        <taxon>Alteromonadales</taxon>
        <taxon>Pseudoalteromonadaceae</taxon>
        <taxon>Pseudoalteromonas</taxon>
    </lineage>
</organism>
<dbReference type="EMBL" id="JASJUT010000016">
    <property type="protein sequence ID" value="MDK2598269.1"/>
    <property type="molecule type" value="Genomic_DNA"/>
</dbReference>
<dbReference type="Proteomes" id="UP001231915">
    <property type="component" value="Unassembled WGS sequence"/>
</dbReference>
<dbReference type="Gene3D" id="2.120.10.30">
    <property type="entry name" value="TolB, C-terminal domain"/>
    <property type="match status" value="1"/>
</dbReference>
<evidence type="ECO:0000313" key="3">
    <source>
        <dbReference type="Proteomes" id="UP001231915"/>
    </source>
</evidence>
<keyword evidence="3" id="KW-1185">Reference proteome</keyword>
<evidence type="ECO:0008006" key="4">
    <source>
        <dbReference type="Google" id="ProtNLM"/>
    </source>
</evidence>
<proteinExistence type="predicted"/>
<accession>A0ABT7ET80</accession>
<dbReference type="InterPro" id="IPR011042">
    <property type="entry name" value="6-blade_b-propeller_TolB-like"/>
</dbReference>
<gene>
    <name evidence="2" type="ORF">QNM18_24760</name>
</gene>
<comment type="caution">
    <text evidence="2">The sequence shown here is derived from an EMBL/GenBank/DDBJ whole genome shotgun (WGS) entry which is preliminary data.</text>
</comment>
<feature type="chain" id="PRO_5047492283" description="WD40-like Beta Propeller Repeat" evidence="1">
    <location>
        <begin position="21"/>
        <end position="290"/>
    </location>
</feature>
<reference evidence="2 3" key="1">
    <citation type="submission" date="2023-05" db="EMBL/GenBank/DDBJ databases">
        <title>Pseudoalteromonas ardens sp. nov., Pseudoalteromonas obscura sp. nov., and Pseudoalteromonas umbrosa sp. nov., isolated from the coral Montipora capitata.</title>
        <authorList>
            <person name="Thomas E.M."/>
            <person name="Smith E.M."/>
            <person name="Papke E."/>
            <person name="Shlafstein M.D."/>
            <person name="Oline D.K."/>
            <person name="Videau P."/>
            <person name="Saw J.H."/>
            <person name="Strangman W.K."/>
            <person name="Ushijima B."/>
        </authorList>
    </citation>
    <scope>NUCLEOTIDE SEQUENCE [LARGE SCALE GENOMIC DNA]</scope>
    <source>
        <strain evidence="2 3">P94</strain>
    </source>
</reference>
<dbReference type="InterPro" id="IPR011659">
    <property type="entry name" value="WD40"/>
</dbReference>
<protein>
    <recommendedName>
        <fullName evidence="4">WD40-like Beta Propeller Repeat</fullName>
    </recommendedName>
</protein>
<keyword evidence="1" id="KW-0732">Signal</keyword>